<dbReference type="InterPro" id="IPR013766">
    <property type="entry name" value="Thioredoxin_domain"/>
</dbReference>
<accession>A0A1J5T1Q7</accession>
<dbReference type="InterPro" id="IPR000866">
    <property type="entry name" value="AhpC/TSA"/>
</dbReference>
<dbReference type="SUPFAM" id="SSF52833">
    <property type="entry name" value="Thioredoxin-like"/>
    <property type="match status" value="1"/>
</dbReference>
<name>A0A1J5T1Q7_9ARCH</name>
<sequence>MVLTESTMVSLGSKAPYFSLPDTDGNNLSIENFSKEILVVIFTCNHCPYAKAVEDRLIKLANDYNSKVDFVLISSNDAENYPEDSPEKMAELAESKSYPFPYLFDETQEIAKAYSAVCTPDIFLYNNDRELEYRGRLDDNWKEPEKVSREELKMAIEIVLKSEEIDFTQIPSMGCNIKWKN</sequence>
<dbReference type="PROSITE" id="PS51352">
    <property type="entry name" value="THIOREDOXIN_2"/>
    <property type="match status" value="1"/>
</dbReference>
<dbReference type="Proteomes" id="UP000183403">
    <property type="component" value="Unassembled WGS sequence"/>
</dbReference>
<comment type="caution">
    <text evidence="2">The sequence shown here is derived from an EMBL/GenBank/DDBJ whole genome shotgun (WGS) entry which is preliminary data.</text>
</comment>
<dbReference type="Pfam" id="PF00578">
    <property type="entry name" value="AhpC-TSA"/>
    <property type="match status" value="1"/>
</dbReference>
<feature type="domain" description="Thioredoxin" evidence="1">
    <location>
        <begin position="9"/>
        <end position="161"/>
    </location>
</feature>
<dbReference type="CDD" id="cd02969">
    <property type="entry name" value="PRX_like1"/>
    <property type="match status" value="1"/>
</dbReference>
<dbReference type="GO" id="GO:0016209">
    <property type="term" value="F:antioxidant activity"/>
    <property type="evidence" value="ECO:0007669"/>
    <property type="project" value="InterPro"/>
</dbReference>
<dbReference type="PANTHER" id="PTHR43640:SF1">
    <property type="entry name" value="THIOREDOXIN-DEPENDENT PEROXIREDOXIN"/>
    <property type="match status" value="1"/>
</dbReference>
<dbReference type="PANTHER" id="PTHR43640">
    <property type="entry name" value="OS07G0260300 PROTEIN"/>
    <property type="match status" value="1"/>
</dbReference>
<evidence type="ECO:0000313" key="3">
    <source>
        <dbReference type="Proteomes" id="UP000183403"/>
    </source>
</evidence>
<dbReference type="AlphaFoldDB" id="A0A1J5T1Q7"/>
<proteinExistence type="predicted"/>
<dbReference type="InterPro" id="IPR047262">
    <property type="entry name" value="PRX-like1"/>
</dbReference>
<reference evidence="2 3" key="1">
    <citation type="submission" date="2016-08" db="EMBL/GenBank/DDBJ databases">
        <title>New Insights into Marine Group III Euryarchaeota, from dark to light.</title>
        <authorList>
            <person name="Haro-Moreno J.M."/>
            <person name="Rodriguez-Valera F."/>
            <person name="Lopez-Garcia P."/>
            <person name="Moreira D."/>
            <person name="Martin-Cuadrado A.B."/>
        </authorList>
    </citation>
    <scope>NUCLEOTIDE SEQUENCE [LARGE SCALE GENOMIC DNA]</scope>
    <source>
        <strain evidence="2">CG-Epi6</strain>
    </source>
</reference>
<gene>
    <name evidence="2" type="ORF">BEU03_01210</name>
</gene>
<dbReference type="EMBL" id="MIYV01000024">
    <property type="protein sequence ID" value="OIR10184.1"/>
    <property type="molecule type" value="Genomic_DNA"/>
</dbReference>
<protein>
    <submittedName>
        <fullName evidence="2">Alkyl hydroperoxide reductase</fullName>
    </submittedName>
</protein>
<dbReference type="Gene3D" id="3.40.30.10">
    <property type="entry name" value="Glutaredoxin"/>
    <property type="match status" value="1"/>
</dbReference>
<dbReference type="InterPro" id="IPR036249">
    <property type="entry name" value="Thioredoxin-like_sf"/>
</dbReference>
<dbReference type="GO" id="GO:0016491">
    <property type="term" value="F:oxidoreductase activity"/>
    <property type="evidence" value="ECO:0007669"/>
    <property type="project" value="InterPro"/>
</dbReference>
<evidence type="ECO:0000259" key="1">
    <source>
        <dbReference type="PROSITE" id="PS51352"/>
    </source>
</evidence>
<organism evidence="2 3">
    <name type="scientific">Marine Group III euryarchaeote CG-Epi6</name>
    <dbReference type="NCBI Taxonomy" id="1889000"/>
    <lineage>
        <taxon>Archaea</taxon>
        <taxon>Methanobacteriati</taxon>
        <taxon>Thermoplasmatota</taxon>
        <taxon>Thermoplasmata</taxon>
        <taxon>Candidatus Thermoprofundales</taxon>
    </lineage>
</organism>
<evidence type="ECO:0000313" key="2">
    <source>
        <dbReference type="EMBL" id="OIR10184.1"/>
    </source>
</evidence>